<dbReference type="Proteomes" id="UP000475117">
    <property type="component" value="Chromosome"/>
</dbReference>
<dbReference type="AlphaFoldDB" id="A0A7T7EZI6"/>
<keyword evidence="3" id="KW-1185">Reference proteome</keyword>
<feature type="signal peptide" evidence="1">
    <location>
        <begin position="1"/>
        <end position="18"/>
    </location>
</feature>
<dbReference type="EMBL" id="CP066776">
    <property type="protein sequence ID" value="QQL44061.1"/>
    <property type="molecule type" value="Genomic_DNA"/>
</dbReference>
<proteinExistence type="predicted"/>
<evidence type="ECO:0000313" key="3">
    <source>
        <dbReference type="Proteomes" id="UP000475117"/>
    </source>
</evidence>
<feature type="chain" id="PRO_5030874047" evidence="1">
    <location>
        <begin position="19"/>
        <end position="169"/>
    </location>
</feature>
<accession>A0A7T7EZI6</accession>
<protein>
    <submittedName>
        <fullName evidence="2">Uncharacterized protein</fullName>
    </submittedName>
</protein>
<keyword evidence="1" id="KW-0732">Signal</keyword>
<organism evidence="2 3">
    <name type="scientific">Sulfuriroseicoccus oceanibius</name>
    <dbReference type="NCBI Taxonomy" id="2707525"/>
    <lineage>
        <taxon>Bacteria</taxon>
        <taxon>Pseudomonadati</taxon>
        <taxon>Verrucomicrobiota</taxon>
        <taxon>Verrucomicrobiia</taxon>
        <taxon>Verrucomicrobiales</taxon>
        <taxon>Verrucomicrobiaceae</taxon>
        <taxon>Sulfuriroseicoccus</taxon>
    </lineage>
</organism>
<name>A0A7T7EZI6_9BACT</name>
<dbReference type="KEGG" id="soa:G3M56_009160"/>
<evidence type="ECO:0000313" key="2">
    <source>
        <dbReference type="EMBL" id="QQL44061.1"/>
    </source>
</evidence>
<gene>
    <name evidence="2" type="ORF">G3M56_009160</name>
</gene>
<evidence type="ECO:0000256" key="1">
    <source>
        <dbReference type="SAM" id="SignalP"/>
    </source>
</evidence>
<dbReference type="RefSeq" id="WP_164365713.1">
    <property type="nucleotide sequence ID" value="NZ_CP066776.1"/>
</dbReference>
<reference evidence="2 3" key="1">
    <citation type="submission" date="2020-12" db="EMBL/GenBank/DDBJ databases">
        <title>Sulforoseuscoccus oceanibium gen. nov., sp. nov., a representative of the phylum Verrucomicrobia with special cytoplasmic membrane, and proposal of Sulforoseuscoccusaceae fam. nov.</title>
        <authorList>
            <person name="Xi F."/>
        </authorList>
    </citation>
    <scope>NUCLEOTIDE SEQUENCE [LARGE SCALE GENOMIC DNA]</scope>
    <source>
        <strain evidence="2 3">T37</strain>
    </source>
</reference>
<sequence length="169" mass="18988">MKTLIALLMLVAFNSALADEYPAWPELAPLFGKEKDSIQVKVFVTKWKLKEHTKGSSGGFTPENHSYSLLYRQNEIVTIILNVLPPPAGYGEESWTAYKPTLPFGIKQTDKPEELTERFGEPVSKIGTTWEHDGYQIWALFRKENGDLSELYISKISEPQPQQGEGGNG</sequence>